<dbReference type="EMBL" id="MDYL01000033">
    <property type="protein sequence ID" value="OQD68632.1"/>
    <property type="molecule type" value="Genomic_DNA"/>
</dbReference>
<keyword evidence="2" id="KW-1185">Reference proteome</keyword>
<dbReference type="Proteomes" id="UP000191522">
    <property type="component" value="Unassembled WGS sequence"/>
</dbReference>
<name>A0A1V6NVT1_PENDC</name>
<gene>
    <name evidence="1" type="ORF">PENDEC_c033G06458</name>
</gene>
<comment type="caution">
    <text evidence="1">The sequence shown here is derived from an EMBL/GenBank/DDBJ whole genome shotgun (WGS) entry which is preliminary data.</text>
</comment>
<organism evidence="1 2">
    <name type="scientific">Penicillium decumbens</name>
    <dbReference type="NCBI Taxonomy" id="69771"/>
    <lineage>
        <taxon>Eukaryota</taxon>
        <taxon>Fungi</taxon>
        <taxon>Dikarya</taxon>
        <taxon>Ascomycota</taxon>
        <taxon>Pezizomycotina</taxon>
        <taxon>Eurotiomycetes</taxon>
        <taxon>Eurotiomycetidae</taxon>
        <taxon>Eurotiales</taxon>
        <taxon>Aspergillaceae</taxon>
        <taxon>Penicillium</taxon>
    </lineage>
</organism>
<evidence type="ECO:0000313" key="2">
    <source>
        <dbReference type="Proteomes" id="UP000191522"/>
    </source>
</evidence>
<reference evidence="2" key="1">
    <citation type="journal article" date="2017" name="Nat. Microbiol.">
        <title>Global analysis of biosynthetic gene clusters reveals vast potential of secondary metabolite production in Penicillium species.</title>
        <authorList>
            <person name="Nielsen J.C."/>
            <person name="Grijseels S."/>
            <person name="Prigent S."/>
            <person name="Ji B."/>
            <person name="Dainat J."/>
            <person name="Nielsen K.F."/>
            <person name="Frisvad J.C."/>
            <person name="Workman M."/>
            <person name="Nielsen J."/>
        </authorList>
    </citation>
    <scope>NUCLEOTIDE SEQUENCE [LARGE SCALE GENOMIC DNA]</scope>
    <source>
        <strain evidence="2">IBT 11843</strain>
    </source>
</reference>
<proteinExistence type="predicted"/>
<sequence>RVSLLILAETTPGLRLRPTSFPLRAKQRSLSPRLSTTWFRSARTTTTTLGITD</sequence>
<feature type="non-terminal residue" evidence="1">
    <location>
        <position position="1"/>
    </location>
</feature>
<dbReference type="AlphaFoldDB" id="A0A1V6NVT1"/>
<feature type="non-terminal residue" evidence="1">
    <location>
        <position position="53"/>
    </location>
</feature>
<evidence type="ECO:0000313" key="1">
    <source>
        <dbReference type="EMBL" id="OQD68632.1"/>
    </source>
</evidence>
<protein>
    <submittedName>
        <fullName evidence="1">Uncharacterized protein</fullName>
    </submittedName>
</protein>
<accession>A0A1V6NVT1</accession>